<gene>
    <name evidence="2" type="ORF">Airi01_065220</name>
</gene>
<reference evidence="2" key="1">
    <citation type="submission" date="2023-03" db="EMBL/GenBank/DDBJ databases">
        <title>Actinoallomurus iriomotensis NBRC 103681.</title>
        <authorList>
            <person name="Ichikawa N."/>
            <person name="Sato H."/>
            <person name="Tonouchi N."/>
        </authorList>
    </citation>
    <scope>NUCLEOTIDE SEQUENCE</scope>
    <source>
        <strain evidence="2">NBRC 103681</strain>
    </source>
</reference>
<protein>
    <submittedName>
        <fullName evidence="2">Uncharacterized protein</fullName>
    </submittedName>
</protein>
<dbReference type="AlphaFoldDB" id="A0A9W6RN82"/>
<dbReference type="Proteomes" id="UP001165135">
    <property type="component" value="Unassembled WGS sequence"/>
</dbReference>
<sequence length="190" mass="21141">MTDVEYLCHADPEFLQNGSCFLEFRRRALAFQREKLTFRPQQRQGPPGESLKGSDGSGGDDVNGVLTGDLLGTCPAYGDVRERQEINAFLKKDSTPQKRLQECYRQIRSHDRENDTRQAGARTHVDDVRRVGDQLGQNGTVEHVPVPEALDLARSDETALDAGTGQERGVPLGEGKRVPEDLAGGRRRRK</sequence>
<evidence type="ECO:0000256" key="1">
    <source>
        <dbReference type="SAM" id="MobiDB-lite"/>
    </source>
</evidence>
<feature type="compositionally biased region" description="Basic and acidic residues" evidence="1">
    <location>
        <begin position="174"/>
        <end position="184"/>
    </location>
</feature>
<name>A0A9W6RN82_9ACTN</name>
<organism evidence="2 3">
    <name type="scientific">Actinoallomurus iriomotensis</name>
    <dbReference type="NCBI Taxonomy" id="478107"/>
    <lineage>
        <taxon>Bacteria</taxon>
        <taxon>Bacillati</taxon>
        <taxon>Actinomycetota</taxon>
        <taxon>Actinomycetes</taxon>
        <taxon>Streptosporangiales</taxon>
        <taxon>Thermomonosporaceae</taxon>
        <taxon>Actinoallomurus</taxon>
    </lineage>
</organism>
<accession>A0A9W6RN82</accession>
<feature type="region of interest" description="Disordered" evidence="1">
    <location>
        <begin position="36"/>
        <end position="64"/>
    </location>
</feature>
<evidence type="ECO:0000313" key="3">
    <source>
        <dbReference type="Proteomes" id="UP001165135"/>
    </source>
</evidence>
<dbReference type="EMBL" id="BSTJ01000009">
    <property type="protein sequence ID" value="GLY78255.1"/>
    <property type="molecule type" value="Genomic_DNA"/>
</dbReference>
<comment type="caution">
    <text evidence="2">The sequence shown here is derived from an EMBL/GenBank/DDBJ whole genome shotgun (WGS) entry which is preliminary data.</text>
</comment>
<evidence type="ECO:0000313" key="2">
    <source>
        <dbReference type="EMBL" id="GLY78255.1"/>
    </source>
</evidence>
<feature type="region of interest" description="Disordered" evidence="1">
    <location>
        <begin position="147"/>
        <end position="190"/>
    </location>
</feature>
<proteinExistence type="predicted"/>